<keyword evidence="1" id="KW-0472">Membrane</keyword>
<feature type="transmembrane region" description="Helical" evidence="1">
    <location>
        <begin position="6"/>
        <end position="26"/>
    </location>
</feature>
<sequence length="68" mass="7827">MVQYKLFLGYLLKSVSFLLLAYLAVVYSSASVFLLNDLLCWHLSLFTCMPFAVYIFLTLSQINSDYNT</sequence>
<reference evidence="2" key="2">
    <citation type="submission" date="2025-09" db="UniProtKB">
        <authorList>
            <consortium name="Ensembl"/>
        </authorList>
    </citation>
    <scope>IDENTIFICATION</scope>
</reference>
<organism evidence="2 3">
    <name type="scientific">Neovison vison</name>
    <name type="common">American mink</name>
    <name type="synonym">Mustela vison</name>
    <dbReference type="NCBI Taxonomy" id="452646"/>
    <lineage>
        <taxon>Eukaryota</taxon>
        <taxon>Metazoa</taxon>
        <taxon>Chordata</taxon>
        <taxon>Craniata</taxon>
        <taxon>Vertebrata</taxon>
        <taxon>Euteleostomi</taxon>
        <taxon>Mammalia</taxon>
        <taxon>Eutheria</taxon>
        <taxon>Laurasiatheria</taxon>
        <taxon>Carnivora</taxon>
        <taxon>Caniformia</taxon>
        <taxon>Musteloidea</taxon>
        <taxon>Mustelidae</taxon>
        <taxon>Mustelinae</taxon>
        <taxon>Neogale</taxon>
    </lineage>
</organism>
<dbReference type="Proteomes" id="UP000694425">
    <property type="component" value="Unplaced"/>
</dbReference>
<keyword evidence="1" id="KW-0812">Transmembrane</keyword>
<dbReference type="Ensembl" id="ENSNVIT00000034645.1">
    <property type="protein sequence ID" value="ENSNVIP00000029905.1"/>
    <property type="gene ID" value="ENSNVIG00000023043.1"/>
</dbReference>
<name>A0A8C7C1B3_NEOVI</name>
<accession>A0A8C7C1B3</accession>
<keyword evidence="3" id="KW-1185">Reference proteome</keyword>
<dbReference type="AlphaFoldDB" id="A0A8C7C1B3"/>
<evidence type="ECO:0000256" key="1">
    <source>
        <dbReference type="SAM" id="Phobius"/>
    </source>
</evidence>
<reference evidence="2" key="1">
    <citation type="submission" date="2025-08" db="UniProtKB">
        <authorList>
            <consortium name="Ensembl"/>
        </authorList>
    </citation>
    <scope>IDENTIFICATION</scope>
</reference>
<evidence type="ECO:0000313" key="2">
    <source>
        <dbReference type="Ensembl" id="ENSNVIP00000029905.1"/>
    </source>
</evidence>
<keyword evidence="1" id="KW-1133">Transmembrane helix</keyword>
<protein>
    <submittedName>
        <fullName evidence="2">Uncharacterized protein</fullName>
    </submittedName>
</protein>
<feature type="transmembrane region" description="Helical" evidence="1">
    <location>
        <begin position="38"/>
        <end position="57"/>
    </location>
</feature>
<evidence type="ECO:0000313" key="3">
    <source>
        <dbReference type="Proteomes" id="UP000694425"/>
    </source>
</evidence>
<proteinExistence type="predicted"/>